<dbReference type="Gene3D" id="1.10.630.10">
    <property type="entry name" value="Cytochrome P450"/>
    <property type="match status" value="1"/>
</dbReference>
<dbReference type="GO" id="GO:0004497">
    <property type="term" value="F:monooxygenase activity"/>
    <property type="evidence" value="ECO:0007669"/>
    <property type="project" value="InterPro"/>
</dbReference>
<evidence type="ECO:0000313" key="2">
    <source>
        <dbReference type="EMBL" id="EKM58192.1"/>
    </source>
</evidence>
<dbReference type="Proteomes" id="UP000008370">
    <property type="component" value="Unassembled WGS sequence"/>
</dbReference>
<dbReference type="GO" id="GO:0005506">
    <property type="term" value="F:iron ion binding"/>
    <property type="evidence" value="ECO:0007669"/>
    <property type="project" value="InterPro"/>
</dbReference>
<dbReference type="EMBL" id="JH930470">
    <property type="protein sequence ID" value="EKM58192.1"/>
    <property type="molecule type" value="Genomic_DNA"/>
</dbReference>
<organism evidence="2 3">
    <name type="scientific">Phanerochaete carnosa (strain HHB-10118-sp)</name>
    <name type="common">White-rot fungus</name>
    <name type="synonym">Peniophora carnosa</name>
    <dbReference type="NCBI Taxonomy" id="650164"/>
    <lineage>
        <taxon>Eukaryota</taxon>
        <taxon>Fungi</taxon>
        <taxon>Dikarya</taxon>
        <taxon>Basidiomycota</taxon>
        <taxon>Agaricomycotina</taxon>
        <taxon>Agaricomycetes</taxon>
        <taxon>Polyporales</taxon>
        <taxon>Phanerochaetaceae</taxon>
        <taxon>Phanerochaete</taxon>
    </lineage>
</organism>
<reference evidence="2 3" key="1">
    <citation type="journal article" date="2012" name="BMC Genomics">
        <title>Comparative genomics of the white-rot fungi, Phanerochaete carnosa and P. chrysosporium, to elucidate the genetic basis of the distinct wood types they colonize.</title>
        <authorList>
            <person name="Suzuki H."/>
            <person name="MacDonald J."/>
            <person name="Syed K."/>
            <person name="Salamov A."/>
            <person name="Hori C."/>
            <person name="Aerts A."/>
            <person name="Henrissat B."/>
            <person name="Wiebenga A."/>
            <person name="vanKuyk P.A."/>
            <person name="Barry K."/>
            <person name="Lindquist E."/>
            <person name="LaButti K."/>
            <person name="Lapidus A."/>
            <person name="Lucas S."/>
            <person name="Coutinho P."/>
            <person name="Gong Y."/>
            <person name="Samejima M."/>
            <person name="Mahadevan R."/>
            <person name="Abou-Zaid M."/>
            <person name="de Vries R.P."/>
            <person name="Igarashi K."/>
            <person name="Yadav J.S."/>
            <person name="Grigoriev I.V."/>
            <person name="Master E.R."/>
        </authorList>
    </citation>
    <scope>NUCLEOTIDE SEQUENCE [LARGE SCALE GENOMIC DNA]</scope>
    <source>
        <strain evidence="2 3">HHB-10118-sp</strain>
    </source>
</reference>
<sequence length="67" mass="7365">MALSDGFLALLFVVSLAIAAYGVTQRKRSNLPPGPSGLPIAGMAFENAKGYQWLNYEKWGKQYGWSQ</sequence>
<feature type="signal peptide" evidence="1">
    <location>
        <begin position="1"/>
        <end position="19"/>
    </location>
</feature>
<keyword evidence="1" id="KW-0732">Signal</keyword>
<name>K5X5R0_PHACS</name>
<feature type="chain" id="PRO_5003890062" evidence="1">
    <location>
        <begin position="20"/>
        <end position="67"/>
    </location>
</feature>
<keyword evidence="3" id="KW-1185">Reference proteome</keyword>
<protein>
    <submittedName>
        <fullName evidence="2">Uncharacterized protein</fullName>
    </submittedName>
</protein>
<dbReference type="RefSeq" id="XP_007393515.1">
    <property type="nucleotide sequence ID" value="XM_007393453.1"/>
</dbReference>
<gene>
    <name evidence="2" type="ORF">PHACADRAFT_252313</name>
</gene>
<evidence type="ECO:0000313" key="3">
    <source>
        <dbReference type="Proteomes" id="UP000008370"/>
    </source>
</evidence>
<dbReference type="AlphaFoldDB" id="K5X5R0"/>
<evidence type="ECO:0000256" key="1">
    <source>
        <dbReference type="SAM" id="SignalP"/>
    </source>
</evidence>
<dbReference type="HOGENOM" id="CLU_195477_0_0_1"/>
<dbReference type="KEGG" id="pco:PHACADRAFT_252313"/>
<dbReference type="GO" id="GO:0020037">
    <property type="term" value="F:heme binding"/>
    <property type="evidence" value="ECO:0007669"/>
    <property type="project" value="InterPro"/>
</dbReference>
<dbReference type="GeneID" id="18915454"/>
<dbReference type="InterPro" id="IPR036396">
    <property type="entry name" value="Cyt_P450_sf"/>
</dbReference>
<dbReference type="InParanoid" id="K5X5R0"/>
<proteinExistence type="predicted"/>
<accession>K5X5R0</accession>
<dbReference type="GO" id="GO:0016705">
    <property type="term" value="F:oxidoreductase activity, acting on paired donors, with incorporation or reduction of molecular oxygen"/>
    <property type="evidence" value="ECO:0007669"/>
    <property type="project" value="InterPro"/>
</dbReference>